<dbReference type="InterPro" id="IPR013120">
    <property type="entry name" value="FAR_NAD-bd"/>
</dbReference>
<evidence type="ECO:0000259" key="1">
    <source>
        <dbReference type="Pfam" id="PF07993"/>
    </source>
</evidence>
<dbReference type="GO" id="GO:0080019">
    <property type="term" value="F:alcohol-forming very long-chain fatty acyl-CoA reductase activity"/>
    <property type="evidence" value="ECO:0007669"/>
    <property type="project" value="InterPro"/>
</dbReference>
<dbReference type="Pfam" id="PF07993">
    <property type="entry name" value="NAD_binding_4"/>
    <property type="match status" value="1"/>
</dbReference>
<dbReference type="EMBL" id="FNIX01000031">
    <property type="protein sequence ID" value="SDP97399.1"/>
    <property type="molecule type" value="Genomic_DNA"/>
</dbReference>
<protein>
    <submittedName>
        <fullName evidence="2">Thioester reductase domain-containing protein</fullName>
    </submittedName>
</protein>
<dbReference type="SUPFAM" id="SSF51735">
    <property type="entry name" value="NAD(P)-binding Rossmann-fold domains"/>
    <property type="match status" value="1"/>
</dbReference>
<proteinExistence type="predicted"/>
<dbReference type="Gene3D" id="3.40.50.720">
    <property type="entry name" value="NAD(P)-binding Rossmann-like Domain"/>
    <property type="match status" value="1"/>
</dbReference>
<dbReference type="InterPro" id="IPR036291">
    <property type="entry name" value="NAD(P)-bd_dom_sf"/>
</dbReference>
<keyword evidence="3" id="KW-1185">Reference proteome</keyword>
<feature type="domain" description="Thioester reductase (TE)" evidence="1">
    <location>
        <begin position="6"/>
        <end position="248"/>
    </location>
</feature>
<evidence type="ECO:0000313" key="2">
    <source>
        <dbReference type="EMBL" id="SDP97399.1"/>
    </source>
</evidence>
<dbReference type="AlphaFoldDB" id="A0A1H0X3I0"/>
<evidence type="ECO:0000313" key="3">
    <source>
        <dbReference type="Proteomes" id="UP000199691"/>
    </source>
</evidence>
<dbReference type="PANTHER" id="PTHR11011">
    <property type="entry name" value="MALE STERILITY PROTEIN 2-RELATED"/>
    <property type="match status" value="1"/>
</dbReference>
<dbReference type="Proteomes" id="UP000199691">
    <property type="component" value="Unassembled WGS sequence"/>
</dbReference>
<gene>
    <name evidence="2" type="ORF">SAMN05421507_1313</name>
</gene>
<accession>A0A1H0X3I0</accession>
<dbReference type="STRING" id="641025.SAMN05421507_1313"/>
<dbReference type="RefSeq" id="WP_176960173.1">
    <property type="nucleotide sequence ID" value="NZ_FNIX01000031.1"/>
</dbReference>
<dbReference type="InterPro" id="IPR026055">
    <property type="entry name" value="FAR"/>
</dbReference>
<organism evidence="2 3">
    <name type="scientific">Lentzea jiangxiensis</name>
    <dbReference type="NCBI Taxonomy" id="641025"/>
    <lineage>
        <taxon>Bacteria</taxon>
        <taxon>Bacillati</taxon>
        <taxon>Actinomycetota</taxon>
        <taxon>Actinomycetes</taxon>
        <taxon>Pseudonocardiales</taxon>
        <taxon>Pseudonocardiaceae</taxon>
        <taxon>Lentzea</taxon>
    </lineage>
</organism>
<reference evidence="3" key="1">
    <citation type="submission" date="2016-10" db="EMBL/GenBank/DDBJ databases">
        <authorList>
            <person name="Varghese N."/>
            <person name="Submissions S."/>
        </authorList>
    </citation>
    <scope>NUCLEOTIDE SEQUENCE [LARGE SCALE GENOMIC DNA]</scope>
    <source>
        <strain evidence="3">CGMCC 4.6609</strain>
    </source>
</reference>
<sequence length="361" mass="39456">MSVHLVTGATGLVGAALVLELLQRTDDEVICVTRPGRSDPGERLIARLNEAAEAYDLPLERDIEKRCRVLAGDVIEPLCGIDPAVAGRVHEVWHSAADLRYEDKHWEALQRTNIIGTRNVLDLAEAVGAEVVNQVSTAYVAGRRTGLVLEEAASAEVPTNNRYEDSKIAAELVAAEAGIPVRVMRPSIVIGHSVTKAVVGGISGLYGIQKRIHQLRRVQRILGEPLKVRLRADEETLLNFVPVDLVARDAVSISLAGGGVGVFHLTHPNPLTLHPALDRVFELSGLPAPSYVSDTEGFTRVDHEFDRKITFYRSYLTGTKVFDQSVLSAVVPDSALRSWQFDLAELHAFAAWHCERLGTFS</sequence>
<name>A0A1H0X3I0_9PSEU</name>